<keyword evidence="1" id="KW-0472">Membrane</keyword>
<evidence type="ECO:0000313" key="3">
    <source>
        <dbReference type="Proteomes" id="UP000051565"/>
    </source>
</evidence>
<protein>
    <submittedName>
        <fullName evidence="2">Uncharacterized protein</fullName>
    </submittedName>
</protein>
<proteinExistence type="predicted"/>
<sequence length="97" mass="10860">MTFAGFSIEDWGALVALIAVIAGGILTMFRYIILKPLNDAIKDLGHKISSLGERARHDSRENAQEIDGLGARLTDQDKRLTSLEVWKDTREKYVKSN</sequence>
<dbReference type="AlphaFoldDB" id="A0A0R2JU60"/>
<keyword evidence="1" id="KW-0812">Transmembrane</keyword>
<dbReference type="Proteomes" id="UP000051565">
    <property type="component" value="Unassembled WGS sequence"/>
</dbReference>
<dbReference type="OrthoDB" id="2300524at2"/>
<dbReference type="EMBL" id="JQBT01000005">
    <property type="protein sequence ID" value="KRN80658.1"/>
    <property type="molecule type" value="Genomic_DNA"/>
</dbReference>
<keyword evidence="3" id="KW-1185">Reference proteome</keyword>
<evidence type="ECO:0000256" key="1">
    <source>
        <dbReference type="SAM" id="Phobius"/>
    </source>
</evidence>
<name>A0A0R2JU60_9LACO</name>
<dbReference type="RefSeq" id="WP_054646915.1">
    <property type="nucleotide sequence ID" value="NZ_FUXS01000012.1"/>
</dbReference>
<dbReference type="PATRIC" id="fig|1122148.6.peg.1242"/>
<reference evidence="2 3" key="1">
    <citation type="journal article" date="2015" name="Genome Announc.">
        <title>Expanding the biotechnology potential of lactobacilli through comparative genomics of 213 strains and associated genera.</title>
        <authorList>
            <person name="Sun Z."/>
            <person name="Harris H.M."/>
            <person name="McCann A."/>
            <person name="Guo C."/>
            <person name="Argimon S."/>
            <person name="Zhang W."/>
            <person name="Yang X."/>
            <person name="Jeffery I.B."/>
            <person name="Cooney J.C."/>
            <person name="Kagawa T.F."/>
            <person name="Liu W."/>
            <person name="Song Y."/>
            <person name="Salvetti E."/>
            <person name="Wrobel A."/>
            <person name="Rasinkangas P."/>
            <person name="Parkhill J."/>
            <person name="Rea M.C."/>
            <person name="O'Sullivan O."/>
            <person name="Ritari J."/>
            <person name="Douillard F.P."/>
            <person name="Paul Ross R."/>
            <person name="Yang R."/>
            <person name="Briner A.E."/>
            <person name="Felis G.E."/>
            <person name="de Vos W.M."/>
            <person name="Barrangou R."/>
            <person name="Klaenhammer T.R."/>
            <person name="Caufield P.W."/>
            <person name="Cui Y."/>
            <person name="Zhang H."/>
            <person name="O'Toole P.W."/>
        </authorList>
    </citation>
    <scope>NUCLEOTIDE SEQUENCE [LARGE SCALE GENOMIC DNA]</scope>
    <source>
        <strain evidence="2 3">DSM 20690</strain>
    </source>
</reference>
<accession>A0A0R2JU60</accession>
<dbReference type="STRING" id="53444.AYR59_04715"/>
<keyword evidence="1" id="KW-1133">Transmembrane helix</keyword>
<comment type="caution">
    <text evidence="2">The sequence shown here is derived from an EMBL/GenBank/DDBJ whole genome shotgun (WGS) entry which is preliminary data.</text>
</comment>
<gene>
    <name evidence="2" type="ORF">IV52_GL001213</name>
</gene>
<organism evidence="2 3">
    <name type="scientific">Fructilactobacillus lindneri DSM 20690 = JCM 11027</name>
    <dbReference type="NCBI Taxonomy" id="1122148"/>
    <lineage>
        <taxon>Bacteria</taxon>
        <taxon>Bacillati</taxon>
        <taxon>Bacillota</taxon>
        <taxon>Bacilli</taxon>
        <taxon>Lactobacillales</taxon>
        <taxon>Lactobacillaceae</taxon>
        <taxon>Fructilactobacillus</taxon>
    </lineage>
</organism>
<evidence type="ECO:0000313" key="2">
    <source>
        <dbReference type="EMBL" id="KRN80658.1"/>
    </source>
</evidence>
<feature type="transmembrane region" description="Helical" evidence="1">
    <location>
        <begin position="12"/>
        <end position="33"/>
    </location>
</feature>